<dbReference type="STRING" id="1448308.A0A2T2P103"/>
<sequence length="677" mass="74721">MAVPSVGDILMLSQLAWRIGRAFSAGRTSVPAEFTEVETEIYNLAKALKLLAETLFADSDDSLISQADKGTQDGAAIILNSCQRTVNDLDSLTDQYQVIKKHRTADGFAIERSWSDLVLAQYKSMMWTTEGGNIQNLHSMLQIHTSTVHLIMQALQSKSLSRLESVIVPIAGKVDTIHDRAGSLNENLKETHRIVREIASRTPQLPAPSLPESAPLSSALKGQPAKDISPPHQSSKPTVLPSPQLQSLSPSTTAVPSSPSDTTTHRPISPTSVARKRISEFSCGGSSRYSSSCASSDTTTSSDWPSPTQDRTPHVSRQPSQKEVSFSRPDSAVLPLLPPPAIDLPLRPVENSRSSLRSRGRDEIIRLHRSSTTGSQRAVFEKQAFRNAAILCDVRGSLVEYTQKTSPDDPHDVEMVEACGSCRIAVVRKREPTEDRKSVRMMTSIWVFADDNTIRMQLEMAEGDVYVPYSSYFNPEKISVTVACDLRFHGIEYGRRLEKTAKTGWINYVFEDGQAAALFQNELMGRTLLATYRTEKTMRIHEGLSGAFAYAEQMCGMENLRIWEDNDTAAVIALIHFSAHFRNGYLAFYLNSSGTPIRVKDEGGREVKIKGLRVPLEKGALRKDSAVGSAAIKEDKKKVISGARIEFASEVEKRGFLDLVKSVQRKMLELPDLLGVN</sequence>
<name>A0A2T2P103_CORCC</name>
<feature type="compositionally biased region" description="Low complexity" evidence="1">
    <location>
        <begin position="241"/>
        <end position="262"/>
    </location>
</feature>
<evidence type="ECO:0000313" key="3">
    <source>
        <dbReference type="Proteomes" id="UP000240883"/>
    </source>
</evidence>
<organism evidence="2 3">
    <name type="scientific">Corynespora cassiicola Philippines</name>
    <dbReference type="NCBI Taxonomy" id="1448308"/>
    <lineage>
        <taxon>Eukaryota</taxon>
        <taxon>Fungi</taxon>
        <taxon>Dikarya</taxon>
        <taxon>Ascomycota</taxon>
        <taxon>Pezizomycotina</taxon>
        <taxon>Dothideomycetes</taxon>
        <taxon>Pleosporomycetidae</taxon>
        <taxon>Pleosporales</taxon>
        <taxon>Corynesporascaceae</taxon>
        <taxon>Corynespora</taxon>
    </lineage>
</organism>
<feature type="region of interest" description="Disordered" evidence="1">
    <location>
        <begin position="200"/>
        <end position="333"/>
    </location>
</feature>
<accession>A0A2T2P103</accession>
<feature type="compositionally biased region" description="Polar residues" evidence="1">
    <location>
        <begin position="315"/>
        <end position="324"/>
    </location>
</feature>
<keyword evidence="3" id="KW-1185">Reference proteome</keyword>
<dbReference type="AlphaFoldDB" id="A0A2T2P103"/>
<protein>
    <recommendedName>
        <fullName evidence="4">Fungal N-terminal domain-containing protein</fullName>
    </recommendedName>
</protein>
<reference evidence="2 3" key="1">
    <citation type="journal article" date="2018" name="Front. Microbiol.">
        <title>Genome-Wide Analysis of Corynespora cassiicola Leaf Fall Disease Putative Effectors.</title>
        <authorList>
            <person name="Lopez D."/>
            <person name="Ribeiro S."/>
            <person name="Label P."/>
            <person name="Fumanal B."/>
            <person name="Venisse J.S."/>
            <person name="Kohler A."/>
            <person name="de Oliveira R.R."/>
            <person name="Labutti K."/>
            <person name="Lipzen A."/>
            <person name="Lail K."/>
            <person name="Bauer D."/>
            <person name="Ohm R.A."/>
            <person name="Barry K.W."/>
            <person name="Spatafora J."/>
            <person name="Grigoriev I.V."/>
            <person name="Martin F.M."/>
            <person name="Pujade-Renaud V."/>
        </authorList>
    </citation>
    <scope>NUCLEOTIDE SEQUENCE [LARGE SCALE GENOMIC DNA]</scope>
    <source>
        <strain evidence="2 3">Philippines</strain>
    </source>
</reference>
<proteinExistence type="predicted"/>
<dbReference type="OrthoDB" id="5404564at2759"/>
<feature type="compositionally biased region" description="Low complexity" evidence="1">
    <location>
        <begin position="280"/>
        <end position="308"/>
    </location>
</feature>
<feature type="compositionally biased region" description="Low complexity" evidence="1">
    <location>
        <begin position="210"/>
        <end position="220"/>
    </location>
</feature>
<dbReference type="EMBL" id="KZ678131">
    <property type="protein sequence ID" value="PSN71028.1"/>
    <property type="molecule type" value="Genomic_DNA"/>
</dbReference>
<gene>
    <name evidence="2" type="ORF">BS50DRAFT_673695</name>
</gene>
<evidence type="ECO:0008006" key="4">
    <source>
        <dbReference type="Google" id="ProtNLM"/>
    </source>
</evidence>
<dbReference type="Proteomes" id="UP000240883">
    <property type="component" value="Unassembled WGS sequence"/>
</dbReference>
<evidence type="ECO:0000256" key="1">
    <source>
        <dbReference type="SAM" id="MobiDB-lite"/>
    </source>
</evidence>
<evidence type="ECO:0000313" key="2">
    <source>
        <dbReference type="EMBL" id="PSN71028.1"/>
    </source>
</evidence>